<dbReference type="Proteomes" id="UP001281410">
    <property type="component" value="Unassembled WGS sequence"/>
</dbReference>
<organism evidence="1 2">
    <name type="scientific">Dipteronia sinensis</name>
    <dbReference type="NCBI Taxonomy" id="43782"/>
    <lineage>
        <taxon>Eukaryota</taxon>
        <taxon>Viridiplantae</taxon>
        <taxon>Streptophyta</taxon>
        <taxon>Embryophyta</taxon>
        <taxon>Tracheophyta</taxon>
        <taxon>Spermatophyta</taxon>
        <taxon>Magnoliopsida</taxon>
        <taxon>eudicotyledons</taxon>
        <taxon>Gunneridae</taxon>
        <taxon>Pentapetalae</taxon>
        <taxon>rosids</taxon>
        <taxon>malvids</taxon>
        <taxon>Sapindales</taxon>
        <taxon>Sapindaceae</taxon>
        <taxon>Hippocastanoideae</taxon>
        <taxon>Acereae</taxon>
        <taxon>Dipteronia</taxon>
    </lineage>
</organism>
<dbReference type="AlphaFoldDB" id="A0AAD9ZJX4"/>
<gene>
    <name evidence="1" type="ORF">Dsin_030847</name>
</gene>
<reference evidence="1" key="1">
    <citation type="journal article" date="2023" name="Plant J.">
        <title>Genome sequences and population genomics provide insights into the demographic history, inbreeding, and mutation load of two 'living fossil' tree species of Dipteronia.</title>
        <authorList>
            <person name="Feng Y."/>
            <person name="Comes H.P."/>
            <person name="Chen J."/>
            <person name="Zhu S."/>
            <person name="Lu R."/>
            <person name="Zhang X."/>
            <person name="Li P."/>
            <person name="Qiu J."/>
            <person name="Olsen K.M."/>
            <person name="Qiu Y."/>
        </authorList>
    </citation>
    <scope>NUCLEOTIDE SEQUENCE</scope>
    <source>
        <strain evidence="1">NBL</strain>
    </source>
</reference>
<evidence type="ECO:0008006" key="3">
    <source>
        <dbReference type="Google" id="ProtNLM"/>
    </source>
</evidence>
<protein>
    <recommendedName>
        <fullName evidence="3">GDSL esterase/lipase</fullName>
    </recommendedName>
</protein>
<sequence length="114" mass="12828">MVSALGLTGIPMAVMCDVSSTERSEDLELRYPSAYLDSIGTSFRQGKTPPFRSELPRPRDFSRALYTFDIGQNDLVYGLKHSNEEQVRATIPDILDQFSQAVQVSNKQHLMDMV</sequence>
<dbReference type="EMBL" id="JANJYJ010000010">
    <property type="protein sequence ID" value="KAK3183561.1"/>
    <property type="molecule type" value="Genomic_DNA"/>
</dbReference>
<accession>A0AAD9ZJX4</accession>
<name>A0AAD9ZJX4_9ROSI</name>
<proteinExistence type="predicted"/>
<evidence type="ECO:0000313" key="2">
    <source>
        <dbReference type="Proteomes" id="UP001281410"/>
    </source>
</evidence>
<keyword evidence="2" id="KW-1185">Reference proteome</keyword>
<evidence type="ECO:0000313" key="1">
    <source>
        <dbReference type="EMBL" id="KAK3183561.1"/>
    </source>
</evidence>
<comment type="caution">
    <text evidence="1">The sequence shown here is derived from an EMBL/GenBank/DDBJ whole genome shotgun (WGS) entry which is preliminary data.</text>
</comment>